<reference evidence="10" key="1">
    <citation type="submission" date="2021-03" db="EMBL/GenBank/DDBJ databases">
        <title>Description of Psychrosphaera ytuae sp. nov. isolated from deep sea sediment of South China Sea.</title>
        <authorList>
            <person name="Zhang J."/>
            <person name="Xu X.-D."/>
        </authorList>
    </citation>
    <scope>NUCLEOTIDE SEQUENCE</scope>
    <source>
        <strain evidence="10">MTZ26</strain>
    </source>
</reference>
<dbReference type="Proteomes" id="UP000682739">
    <property type="component" value="Chromosome"/>
</dbReference>
<dbReference type="PROSITE" id="PS52029">
    <property type="entry name" value="LD_TPASE"/>
    <property type="match status" value="1"/>
</dbReference>
<dbReference type="EMBL" id="CP072110">
    <property type="protein sequence ID" value="QTH63608.1"/>
    <property type="molecule type" value="Genomic_DNA"/>
</dbReference>
<dbReference type="KEGG" id="psym:J1N51_12915"/>
<keyword evidence="5 7" id="KW-0573">Peptidoglycan synthesis</keyword>
<protein>
    <submittedName>
        <fullName evidence="10">L,D-transpeptidase family protein</fullName>
    </submittedName>
</protein>
<sequence length="418" mass="46869">MINKTDSDFIKRVISINCLILLLATIFSASAQAAKTYVTTGDVDVYDAPNGEIIATWPSHTLFTSNKEDTAWIRVSGHFPEGEWQSIFPMWYVKADSDIQVRTTESVKAPATVYYKSLPENTPTARAYKLLESADVFDEAGNLITTWSVGVTFTSAYENDQRVKVTGTFPDGSWQKLDSPVWLNKPVRMQDRSQPKLISRTEDTRRFVVIDKNVFSMTLFEQSETGIQALMTSPVALGYDRCLPASQGGKCYYTPEGEFDIEFKLFDTDGIRWCIPKKMEGEFADKIAKGQRCWRGIMGNHALHFGNSLFLHGTSNPNSIGSKTTHGCVRMRNEDIEMVYRLLAEGDKVIVTSQFNDVLARLYAEYDGRLDADTPLQTFPESGTEQELLGADEQPVITQSISLIKTSSHIKNQTVELP</sequence>
<feature type="active site" description="Proton donor/acceptor" evidence="7">
    <location>
        <position position="312"/>
    </location>
</feature>
<dbReference type="InterPro" id="IPR005490">
    <property type="entry name" value="LD_TPept_cat_dom"/>
</dbReference>
<accession>A0A975DB53</accession>
<comment type="pathway">
    <text evidence="1 7">Cell wall biogenesis; peptidoglycan biosynthesis.</text>
</comment>
<feature type="signal peptide" evidence="8">
    <location>
        <begin position="1"/>
        <end position="33"/>
    </location>
</feature>
<dbReference type="GO" id="GO:0016740">
    <property type="term" value="F:transferase activity"/>
    <property type="evidence" value="ECO:0007669"/>
    <property type="project" value="UniProtKB-KW"/>
</dbReference>
<dbReference type="InterPro" id="IPR038063">
    <property type="entry name" value="Transpep_catalytic_dom"/>
</dbReference>
<dbReference type="GO" id="GO:0071972">
    <property type="term" value="F:peptidoglycan L,D-transpeptidase activity"/>
    <property type="evidence" value="ECO:0007669"/>
    <property type="project" value="TreeGrafter"/>
</dbReference>
<gene>
    <name evidence="10" type="ORF">J1N51_12915</name>
</gene>
<dbReference type="InterPro" id="IPR050979">
    <property type="entry name" value="LD-transpeptidase"/>
</dbReference>
<dbReference type="GO" id="GO:0018104">
    <property type="term" value="P:peptidoglycan-protein cross-linking"/>
    <property type="evidence" value="ECO:0007669"/>
    <property type="project" value="TreeGrafter"/>
</dbReference>
<evidence type="ECO:0000256" key="5">
    <source>
        <dbReference type="ARBA" id="ARBA00022984"/>
    </source>
</evidence>
<evidence type="ECO:0000256" key="1">
    <source>
        <dbReference type="ARBA" id="ARBA00004752"/>
    </source>
</evidence>
<evidence type="ECO:0000256" key="8">
    <source>
        <dbReference type="SAM" id="SignalP"/>
    </source>
</evidence>
<evidence type="ECO:0000259" key="9">
    <source>
        <dbReference type="PROSITE" id="PS52029"/>
    </source>
</evidence>
<evidence type="ECO:0000313" key="11">
    <source>
        <dbReference type="Proteomes" id="UP000682739"/>
    </source>
</evidence>
<evidence type="ECO:0000256" key="2">
    <source>
        <dbReference type="ARBA" id="ARBA00005992"/>
    </source>
</evidence>
<evidence type="ECO:0000256" key="3">
    <source>
        <dbReference type="ARBA" id="ARBA00022679"/>
    </source>
</evidence>
<dbReference type="GO" id="GO:0071555">
    <property type="term" value="P:cell wall organization"/>
    <property type="evidence" value="ECO:0007669"/>
    <property type="project" value="UniProtKB-UniRule"/>
</dbReference>
<dbReference type="CDD" id="cd16913">
    <property type="entry name" value="YkuD_like"/>
    <property type="match status" value="1"/>
</dbReference>
<dbReference type="PANTHER" id="PTHR30582:SF2">
    <property type="entry name" value="L,D-TRANSPEPTIDASE YCIB-RELATED"/>
    <property type="match status" value="1"/>
</dbReference>
<evidence type="ECO:0000256" key="4">
    <source>
        <dbReference type="ARBA" id="ARBA00022960"/>
    </source>
</evidence>
<keyword evidence="11" id="KW-1185">Reference proteome</keyword>
<keyword evidence="4 7" id="KW-0133">Cell shape</keyword>
<evidence type="ECO:0000256" key="6">
    <source>
        <dbReference type="ARBA" id="ARBA00023316"/>
    </source>
</evidence>
<feature type="active site" description="Nucleophile" evidence="7">
    <location>
        <position position="328"/>
    </location>
</feature>
<keyword evidence="3" id="KW-0808">Transferase</keyword>
<evidence type="ECO:0000313" key="10">
    <source>
        <dbReference type="EMBL" id="QTH63608.1"/>
    </source>
</evidence>
<dbReference type="PANTHER" id="PTHR30582">
    <property type="entry name" value="L,D-TRANSPEPTIDASE"/>
    <property type="match status" value="1"/>
</dbReference>
<feature type="domain" description="L,D-TPase catalytic" evidence="9">
    <location>
        <begin position="206"/>
        <end position="352"/>
    </location>
</feature>
<comment type="similarity">
    <text evidence="2">Belongs to the YkuD family.</text>
</comment>
<keyword evidence="6 7" id="KW-0961">Cell wall biogenesis/degradation</keyword>
<evidence type="ECO:0000256" key="7">
    <source>
        <dbReference type="PROSITE-ProRule" id="PRU01373"/>
    </source>
</evidence>
<feature type="chain" id="PRO_5037317665" evidence="8">
    <location>
        <begin position="34"/>
        <end position="418"/>
    </location>
</feature>
<organism evidence="10 11">
    <name type="scientific">Psychrosphaera ytuae</name>
    <dbReference type="NCBI Taxonomy" id="2820710"/>
    <lineage>
        <taxon>Bacteria</taxon>
        <taxon>Pseudomonadati</taxon>
        <taxon>Pseudomonadota</taxon>
        <taxon>Gammaproteobacteria</taxon>
        <taxon>Alteromonadales</taxon>
        <taxon>Pseudoalteromonadaceae</taxon>
        <taxon>Psychrosphaera</taxon>
    </lineage>
</organism>
<name>A0A975DB53_9GAMM</name>
<proteinExistence type="inferred from homology"/>
<keyword evidence="8" id="KW-0732">Signal</keyword>
<dbReference type="AlphaFoldDB" id="A0A975DB53"/>
<dbReference type="RefSeq" id="WP_208831664.1">
    <property type="nucleotide sequence ID" value="NZ_CP072110.1"/>
</dbReference>
<dbReference type="SUPFAM" id="SSF141523">
    <property type="entry name" value="L,D-transpeptidase catalytic domain-like"/>
    <property type="match status" value="1"/>
</dbReference>
<dbReference type="GO" id="GO:0005576">
    <property type="term" value="C:extracellular region"/>
    <property type="evidence" value="ECO:0007669"/>
    <property type="project" value="TreeGrafter"/>
</dbReference>
<dbReference type="Gene3D" id="2.40.440.10">
    <property type="entry name" value="L,D-transpeptidase catalytic domain-like"/>
    <property type="match status" value="1"/>
</dbReference>
<dbReference type="GO" id="GO:0008360">
    <property type="term" value="P:regulation of cell shape"/>
    <property type="evidence" value="ECO:0007669"/>
    <property type="project" value="UniProtKB-UniRule"/>
</dbReference>
<dbReference type="Pfam" id="PF03734">
    <property type="entry name" value="YkuD"/>
    <property type="match status" value="1"/>
</dbReference>